<dbReference type="Proteomes" id="UP001167357">
    <property type="component" value="Unassembled WGS sequence"/>
</dbReference>
<evidence type="ECO:0000313" key="1">
    <source>
        <dbReference type="EMBL" id="MCL1552689.1"/>
    </source>
</evidence>
<dbReference type="EMBL" id="JAMBED010000040">
    <property type="protein sequence ID" value="MCL1552689.1"/>
    <property type="molecule type" value="Genomic_DNA"/>
</dbReference>
<keyword evidence="2" id="KW-1185">Reference proteome</keyword>
<comment type="caution">
    <text evidence="1">The sequence shown here is derived from an EMBL/GenBank/DDBJ whole genome shotgun (WGS) entry which is preliminary data.</text>
</comment>
<accession>A0ABT0LUV2</accession>
<name>A0ABT0LUV2_9XANT</name>
<proteinExistence type="predicted"/>
<gene>
    <name evidence="1" type="ORF">M3O51_15610</name>
</gene>
<organism evidence="1 2">
    <name type="scientific">Xanthomonas nasturtii</name>
    <dbReference type="NCBI Taxonomy" id="1843581"/>
    <lineage>
        <taxon>Bacteria</taxon>
        <taxon>Pseudomonadati</taxon>
        <taxon>Pseudomonadota</taxon>
        <taxon>Gammaproteobacteria</taxon>
        <taxon>Lysobacterales</taxon>
        <taxon>Lysobacteraceae</taxon>
        <taxon>Xanthomonas</taxon>
    </lineage>
</organism>
<evidence type="ECO:0000313" key="2">
    <source>
        <dbReference type="Proteomes" id="UP001167357"/>
    </source>
</evidence>
<protein>
    <submittedName>
        <fullName evidence="1">Uncharacterized protein</fullName>
    </submittedName>
</protein>
<sequence length="98" mass="10890">MKRRLPSVGGHIRRQIGFTTARLSHRGIGPALYACELCGAREMQQTLATFRSTPIYKKSRISTAGSQNCAQWHRICTSHPHAAIICLRPGFTKQAEPT</sequence>
<dbReference type="RefSeq" id="WP_249048197.1">
    <property type="nucleotide sequence ID" value="NZ_JAMBEC010000040.1"/>
</dbReference>
<reference evidence="1" key="1">
    <citation type="submission" date="2022-04" db="EMBL/GenBank/DDBJ databases">
        <title>Genomic comparison of 19 strains of Xanthomonas nasturtii, a newly emerging watercress pathogen.</title>
        <authorList>
            <person name="Harrison J."/>
            <person name="Greer S."/>
            <person name="Hussain R."/>
            <person name="Lascelles D."/>
            <person name="Roberts M."/>
            <person name="Carter B."/>
            <person name="Bryning A."/>
            <person name="Carroll S."/>
            <person name="Aspin A."/>
            <person name="Cruz L."/>
            <person name="Cruz J."/>
            <person name="Grant M."/>
            <person name="Vicente J."/>
            <person name="Studholme D.J."/>
        </authorList>
    </citation>
    <scope>NUCLEOTIDE SEQUENCE</scope>
    <source>
        <strain evidence="1">10016B</strain>
    </source>
</reference>